<evidence type="ECO:0000313" key="2">
    <source>
        <dbReference type="Proteomes" id="UP000257109"/>
    </source>
</evidence>
<reference evidence="1" key="1">
    <citation type="submission" date="2018-05" db="EMBL/GenBank/DDBJ databases">
        <title>Draft genome of Mucuna pruriens seed.</title>
        <authorList>
            <person name="Nnadi N.E."/>
            <person name="Vos R."/>
            <person name="Hasami M.H."/>
            <person name="Devisetty U.K."/>
            <person name="Aguiy J.C."/>
        </authorList>
    </citation>
    <scope>NUCLEOTIDE SEQUENCE [LARGE SCALE GENOMIC DNA]</scope>
    <source>
        <strain evidence="1">JCA_2017</strain>
    </source>
</reference>
<organism evidence="1 2">
    <name type="scientific">Mucuna pruriens</name>
    <name type="common">Velvet bean</name>
    <name type="synonym">Dolichos pruriens</name>
    <dbReference type="NCBI Taxonomy" id="157652"/>
    <lineage>
        <taxon>Eukaryota</taxon>
        <taxon>Viridiplantae</taxon>
        <taxon>Streptophyta</taxon>
        <taxon>Embryophyta</taxon>
        <taxon>Tracheophyta</taxon>
        <taxon>Spermatophyta</taxon>
        <taxon>Magnoliopsida</taxon>
        <taxon>eudicotyledons</taxon>
        <taxon>Gunneridae</taxon>
        <taxon>Pentapetalae</taxon>
        <taxon>rosids</taxon>
        <taxon>fabids</taxon>
        <taxon>Fabales</taxon>
        <taxon>Fabaceae</taxon>
        <taxon>Papilionoideae</taxon>
        <taxon>50 kb inversion clade</taxon>
        <taxon>NPAAA clade</taxon>
        <taxon>indigoferoid/millettioid clade</taxon>
        <taxon>Phaseoleae</taxon>
        <taxon>Mucuna</taxon>
    </lineage>
</organism>
<keyword evidence="2" id="KW-1185">Reference proteome</keyword>
<gene>
    <name evidence="1" type="ORF">CR513_61679</name>
</gene>
<dbReference type="Proteomes" id="UP000257109">
    <property type="component" value="Unassembled WGS sequence"/>
</dbReference>
<feature type="non-terminal residue" evidence="1">
    <location>
        <position position="1"/>
    </location>
</feature>
<evidence type="ECO:0000313" key="1">
    <source>
        <dbReference type="EMBL" id="RDX60203.1"/>
    </source>
</evidence>
<name>A0A371E2H2_MUCPR</name>
<evidence type="ECO:0008006" key="3">
    <source>
        <dbReference type="Google" id="ProtNLM"/>
    </source>
</evidence>
<dbReference type="EMBL" id="QJKJ01017038">
    <property type="protein sequence ID" value="RDX60203.1"/>
    <property type="molecule type" value="Genomic_DNA"/>
</dbReference>
<sequence length="89" mass="10241">MVLENFLRFGFKSSNNQVEYEALLTSLKLALEFATVTLSWQLDTSFVLTRLGSFSCLKHIPREENVQVDLLSKLASTKKPRQHRTVIQK</sequence>
<comment type="caution">
    <text evidence="1">The sequence shown here is derived from an EMBL/GenBank/DDBJ whole genome shotgun (WGS) entry which is preliminary data.</text>
</comment>
<dbReference type="AlphaFoldDB" id="A0A371E2H2"/>
<protein>
    <recommendedName>
        <fullName evidence="3">RNase H type-1 domain-containing protein</fullName>
    </recommendedName>
</protein>
<proteinExistence type="predicted"/>
<accession>A0A371E2H2</accession>